<comment type="caution">
    <text evidence="5">Lacks conserved residue(s) required for the propagation of feature annotation.</text>
</comment>
<gene>
    <name evidence="5 6" type="primary">ubiC</name>
    <name evidence="6" type="ORF">GCM10010970_33940</name>
</gene>
<evidence type="ECO:0000256" key="2">
    <source>
        <dbReference type="ARBA" id="ARBA00022688"/>
    </source>
</evidence>
<dbReference type="RefSeq" id="WP_188705790.1">
    <property type="nucleotide sequence ID" value="NZ_BMLX01000006.1"/>
</dbReference>
<dbReference type="InterPro" id="IPR007440">
    <property type="entry name" value="Chorismate--pyruvate_lyase"/>
</dbReference>
<accession>A0ABQ2PDQ3</accession>
<protein>
    <recommendedName>
        <fullName evidence="5">Probable chorismate pyruvate-lyase</fullName>
        <shortName evidence="5">CL</shortName>
        <shortName evidence="5">CPL</shortName>
        <ecNumber evidence="5">4.1.3.40</ecNumber>
    </recommendedName>
</protein>
<evidence type="ECO:0000313" key="7">
    <source>
        <dbReference type="Proteomes" id="UP000637267"/>
    </source>
</evidence>
<keyword evidence="4 5" id="KW-0670">Pyruvate</keyword>
<comment type="catalytic activity">
    <reaction evidence="5">
        <text>chorismate = 4-hydroxybenzoate + pyruvate</text>
        <dbReference type="Rhea" id="RHEA:16505"/>
        <dbReference type="ChEBI" id="CHEBI:15361"/>
        <dbReference type="ChEBI" id="CHEBI:17879"/>
        <dbReference type="ChEBI" id="CHEBI:29748"/>
        <dbReference type="EC" id="4.1.3.40"/>
    </reaction>
</comment>
<evidence type="ECO:0000256" key="5">
    <source>
        <dbReference type="HAMAP-Rule" id="MF_01632"/>
    </source>
</evidence>
<proteinExistence type="inferred from homology"/>
<dbReference type="PANTHER" id="PTHR38683:SF1">
    <property type="entry name" value="CHORISMATE PYRUVATE-LYASE"/>
    <property type="match status" value="1"/>
</dbReference>
<comment type="function">
    <text evidence="5">Removes the pyruvyl group from chorismate, with concomitant aromatization of the ring, to provide 4-hydroxybenzoate (4HB) for the ubiquinone pathway.</text>
</comment>
<comment type="similarity">
    <text evidence="5">Belongs to the UbiC family.</text>
</comment>
<keyword evidence="2 5" id="KW-0831">Ubiquinone biosynthesis</keyword>
<organism evidence="6 7">
    <name type="scientific">Silvimonas iriomotensis</name>
    <dbReference type="NCBI Taxonomy" id="449662"/>
    <lineage>
        <taxon>Bacteria</taxon>
        <taxon>Pseudomonadati</taxon>
        <taxon>Pseudomonadota</taxon>
        <taxon>Betaproteobacteria</taxon>
        <taxon>Neisseriales</taxon>
        <taxon>Chitinibacteraceae</taxon>
        <taxon>Silvimonas</taxon>
    </lineage>
</organism>
<dbReference type="Proteomes" id="UP000637267">
    <property type="component" value="Unassembled WGS sequence"/>
</dbReference>
<keyword evidence="1 5" id="KW-0963">Cytoplasm</keyword>
<dbReference type="Pfam" id="PF04345">
    <property type="entry name" value="Chor_lyase"/>
    <property type="match status" value="1"/>
</dbReference>
<keyword evidence="3 5" id="KW-0456">Lyase</keyword>
<evidence type="ECO:0000256" key="3">
    <source>
        <dbReference type="ARBA" id="ARBA00023239"/>
    </source>
</evidence>
<evidence type="ECO:0000256" key="1">
    <source>
        <dbReference type="ARBA" id="ARBA00022490"/>
    </source>
</evidence>
<dbReference type="PANTHER" id="PTHR38683">
    <property type="entry name" value="CHORISMATE PYRUVATE-LYASE"/>
    <property type="match status" value="1"/>
</dbReference>
<dbReference type="Gene3D" id="3.40.1410.10">
    <property type="entry name" value="Chorismate lyase-like"/>
    <property type="match status" value="1"/>
</dbReference>
<feature type="binding site" evidence="5">
    <location>
        <position position="70"/>
    </location>
    <ligand>
        <name>substrate</name>
    </ligand>
</feature>
<dbReference type="InterPro" id="IPR028978">
    <property type="entry name" value="Chorismate_lyase_/UTRA_dom_sf"/>
</dbReference>
<dbReference type="HAMAP" id="MF_01632">
    <property type="entry name" value="UbiC"/>
    <property type="match status" value="1"/>
</dbReference>
<comment type="caution">
    <text evidence="6">The sequence shown here is derived from an EMBL/GenBank/DDBJ whole genome shotgun (WGS) entry which is preliminary data.</text>
</comment>
<comment type="subcellular location">
    <subcellularLocation>
        <location evidence="5">Cytoplasm</location>
    </subcellularLocation>
</comment>
<dbReference type="EC" id="4.1.3.40" evidence="5"/>
<sequence length="187" mass="21225">MPHQSRWHHPLCIAPRKLKPWLTERGSLTARLVAHFPRFSVRVLRQHAHTVHNDELRTLHIQRQQKAITRDVLLMSGDTPLVYAHSVATRAATKRGFRGLRGIGNRSLGSMLFADPTIRRSPLAWRRVDKRHPLWRQAQAAVGPMPRGLWARRSLFATGPDLLLVTEVFLPPAFEVPFGPGLTLTPT</sequence>
<comment type="pathway">
    <text evidence="5">Cofactor biosynthesis; ubiquinone biosynthesis.</text>
</comment>
<dbReference type="SUPFAM" id="SSF64288">
    <property type="entry name" value="Chorismate lyase-like"/>
    <property type="match status" value="1"/>
</dbReference>
<evidence type="ECO:0000313" key="6">
    <source>
        <dbReference type="EMBL" id="GGP23394.1"/>
    </source>
</evidence>
<evidence type="ECO:0000256" key="4">
    <source>
        <dbReference type="ARBA" id="ARBA00023317"/>
    </source>
</evidence>
<keyword evidence="7" id="KW-1185">Reference proteome</keyword>
<dbReference type="EMBL" id="BMLX01000006">
    <property type="protein sequence ID" value="GGP23394.1"/>
    <property type="molecule type" value="Genomic_DNA"/>
</dbReference>
<name>A0ABQ2PDQ3_9NEIS</name>
<reference evidence="7" key="1">
    <citation type="journal article" date="2019" name="Int. J. Syst. Evol. Microbiol.">
        <title>The Global Catalogue of Microorganisms (GCM) 10K type strain sequencing project: providing services to taxonomists for standard genome sequencing and annotation.</title>
        <authorList>
            <consortium name="The Broad Institute Genomics Platform"/>
            <consortium name="The Broad Institute Genome Sequencing Center for Infectious Disease"/>
            <person name="Wu L."/>
            <person name="Ma J."/>
        </authorList>
    </citation>
    <scope>NUCLEOTIDE SEQUENCE [LARGE SCALE GENOMIC DNA]</scope>
    <source>
        <strain evidence="7">CGMCC 1.8859</strain>
    </source>
</reference>
<feature type="binding site" evidence="5">
    <location>
        <position position="108"/>
    </location>
    <ligand>
        <name>substrate</name>
    </ligand>
</feature>
<feature type="binding site" evidence="5">
    <location>
        <position position="167"/>
    </location>
    <ligand>
        <name>substrate</name>
    </ligand>
</feature>